<dbReference type="EMBL" id="KN832043">
    <property type="protein sequence ID" value="KIN96623.1"/>
    <property type="molecule type" value="Genomic_DNA"/>
</dbReference>
<dbReference type="Proteomes" id="UP000054217">
    <property type="component" value="Unassembled WGS sequence"/>
</dbReference>
<proteinExistence type="predicted"/>
<keyword evidence="2" id="KW-1185">Reference proteome</keyword>
<organism evidence="1 2">
    <name type="scientific">Pisolithus tinctorius Marx 270</name>
    <dbReference type="NCBI Taxonomy" id="870435"/>
    <lineage>
        <taxon>Eukaryota</taxon>
        <taxon>Fungi</taxon>
        <taxon>Dikarya</taxon>
        <taxon>Basidiomycota</taxon>
        <taxon>Agaricomycotina</taxon>
        <taxon>Agaricomycetes</taxon>
        <taxon>Agaricomycetidae</taxon>
        <taxon>Boletales</taxon>
        <taxon>Sclerodermatineae</taxon>
        <taxon>Pisolithaceae</taxon>
        <taxon>Pisolithus</taxon>
    </lineage>
</organism>
<dbReference type="HOGENOM" id="CLU_2251150_0_0_1"/>
<gene>
    <name evidence="1" type="ORF">M404DRAFT_1006640</name>
</gene>
<accession>A0A0C3NMQ5</accession>
<reference evidence="2" key="2">
    <citation type="submission" date="2015-01" db="EMBL/GenBank/DDBJ databases">
        <title>Evolutionary Origins and Diversification of the Mycorrhizal Mutualists.</title>
        <authorList>
            <consortium name="DOE Joint Genome Institute"/>
            <consortium name="Mycorrhizal Genomics Consortium"/>
            <person name="Kohler A."/>
            <person name="Kuo A."/>
            <person name="Nagy L.G."/>
            <person name="Floudas D."/>
            <person name="Copeland A."/>
            <person name="Barry K.W."/>
            <person name="Cichocki N."/>
            <person name="Veneault-Fourrey C."/>
            <person name="LaButti K."/>
            <person name="Lindquist E.A."/>
            <person name="Lipzen A."/>
            <person name="Lundell T."/>
            <person name="Morin E."/>
            <person name="Murat C."/>
            <person name="Riley R."/>
            <person name="Ohm R."/>
            <person name="Sun H."/>
            <person name="Tunlid A."/>
            <person name="Henrissat B."/>
            <person name="Grigoriev I.V."/>
            <person name="Hibbett D.S."/>
            <person name="Martin F."/>
        </authorList>
    </citation>
    <scope>NUCLEOTIDE SEQUENCE [LARGE SCALE GENOMIC DNA]</scope>
    <source>
        <strain evidence="2">Marx 270</strain>
    </source>
</reference>
<sequence length="104" mass="11601">MDEGLPSHEPTGIPMAWYKEQKLEGQLHLCVLGSVDFQARVSLCMPSKIQILMAYAPQILLSALHGIVERSRIVFARVPHARPDYLTVDIGALSRRCCRRTANG</sequence>
<name>A0A0C3NMQ5_PISTI</name>
<dbReference type="AlphaFoldDB" id="A0A0C3NMQ5"/>
<reference evidence="1 2" key="1">
    <citation type="submission" date="2014-04" db="EMBL/GenBank/DDBJ databases">
        <authorList>
            <consortium name="DOE Joint Genome Institute"/>
            <person name="Kuo A."/>
            <person name="Kohler A."/>
            <person name="Costa M.D."/>
            <person name="Nagy L.G."/>
            <person name="Floudas D."/>
            <person name="Copeland A."/>
            <person name="Barry K.W."/>
            <person name="Cichocki N."/>
            <person name="Veneault-Fourrey C."/>
            <person name="LaButti K."/>
            <person name="Lindquist E.A."/>
            <person name="Lipzen A."/>
            <person name="Lundell T."/>
            <person name="Morin E."/>
            <person name="Murat C."/>
            <person name="Sun H."/>
            <person name="Tunlid A."/>
            <person name="Henrissat B."/>
            <person name="Grigoriev I.V."/>
            <person name="Hibbett D.S."/>
            <person name="Martin F."/>
            <person name="Nordberg H.P."/>
            <person name="Cantor M.N."/>
            <person name="Hua S.X."/>
        </authorList>
    </citation>
    <scope>NUCLEOTIDE SEQUENCE [LARGE SCALE GENOMIC DNA]</scope>
    <source>
        <strain evidence="1 2">Marx 270</strain>
    </source>
</reference>
<evidence type="ECO:0000313" key="2">
    <source>
        <dbReference type="Proteomes" id="UP000054217"/>
    </source>
</evidence>
<evidence type="ECO:0000313" key="1">
    <source>
        <dbReference type="EMBL" id="KIN96623.1"/>
    </source>
</evidence>
<dbReference type="InParanoid" id="A0A0C3NMQ5"/>
<protein>
    <submittedName>
        <fullName evidence="1">Uncharacterized protein</fullName>
    </submittedName>
</protein>